<dbReference type="InterPro" id="IPR022383">
    <property type="entry name" value="Lactate/malate_DH_C"/>
</dbReference>
<accession>K1S6P9</accession>
<dbReference type="PROSITE" id="PS00064">
    <property type="entry name" value="L_LDH"/>
    <property type="match status" value="1"/>
</dbReference>
<evidence type="ECO:0000256" key="1">
    <source>
        <dbReference type="ARBA" id="ARBA00023002"/>
    </source>
</evidence>
<protein>
    <submittedName>
        <fullName evidence="3">Lactate/malate dehydrogenase</fullName>
        <ecNumber evidence="3">1.1.1.-</ecNumber>
    </submittedName>
</protein>
<proteinExistence type="predicted"/>
<keyword evidence="1 3" id="KW-0560">Oxidoreductase</keyword>
<dbReference type="Gene3D" id="3.90.110.10">
    <property type="entry name" value="Lactate dehydrogenase/glycoside hydrolase, family 4, C-terminal"/>
    <property type="match status" value="1"/>
</dbReference>
<feature type="domain" description="Lactate/malate dehydrogenase C-terminal" evidence="2">
    <location>
        <begin position="1"/>
        <end position="78"/>
    </location>
</feature>
<dbReference type="PANTHER" id="PTHR43128:SF16">
    <property type="entry name" value="L-LACTATE DEHYDROGENASE"/>
    <property type="match status" value="1"/>
</dbReference>
<feature type="non-terminal residue" evidence="3">
    <location>
        <position position="1"/>
    </location>
</feature>
<dbReference type="InterPro" id="IPR018177">
    <property type="entry name" value="L-lactate_DH_AS"/>
</dbReference>
<evidence type="ECO:0000313" key="3">
    <source>
        <dbReference type="EMBL" id="EKC49420.1"/>
    </source>
</evidence>
<dbReference type="PANTHER" id="PTHR43128">
    <property type="entry name" value="L-2-HYDROXYCARBOXYLATE DEHYDROGENASE (NAD(P)(+))"/>
    <property type="match status" value="1"/>
</dbReference>
<dbReference type="EC" id="1.1.1.-" evidence="3"/>
<organism evidence="3">
    <name type="scientific">human gut metagenome</name>
    <dbReference type="NCBI Taxonomy" id="408170"/>
    <lineage>
        <taxon>unclassified sequences</taxon>
        <taxon>metagenomes</taxon>
        <taxon>organismal metagenomes</taxon>
    </lineage>
</organism>
<dbReference type="GO" id="GO:0004459">
    <property type="term" value="F:L-lactate dehydrogenase (NAD+) activity"/>
    <property type="evidence" value="ECO:0007669"/>
    <property type="project" value="InterPro"/>
</dbReference>
<dbReference type="InterPro" id="IPR015955">
    <property type="entry name" value="Lactate_DH/Glyco_Ohase_4_C"/>
</dbReference>
<dbReference type="Pfam" id="PF02866">
    <property type="entry name" value="Ldh_1_C"/>
    <property type="match status" value="1"/>
</dbReference>
<dbReference type="GO" id="GO:0006089">
    <property type="term" value="P:lactate metabolic process"/>
    <property type="evidence" value="ECO:0007669"/>
    <property type="project" value="TreeGrafter"/>
</dbReference>
<gene>
    <name evidence="3" type="ORF">LEA_18405</name>
</gene>
<name>K1S6P9_9ZZZZ</name>
<dbReference type="AlphaFoldDB" id="K1S6P9"/>
<reference evidence="3" key="1">
    <citation type="journal article" date="2013" name="Environ. Microbiol.">
        <title>Microbiota from the distal guts of lean and obese adolescents exhibit partial functional redundancy besides clear differences in community structure.</title>
        <authorList>
            <person name="Ferrer M."/>
            <person name="Ruiz A."/>
            <person name="Lanza F."/>
            <person name="Haange S.B."/>
            <person name="Oberbach A."/>
            <person name="Till H."/>
            <person name="Bargiela R."/>
            <person name="Campoy C."/>
            <person name="Segura M.T."/>
            <person name="Richter M."/>
            <person name="von Bergen M."/>
            <person name="Seifert J."/>
            <person name="Suarez A."/>
        </authorList>
    </citation>
    <scope>NUCLEOTIDE SEQUENCE</scope>
</reference>
<evidence type="ECO:0000259" key="2">
    <source>
        <dbReference type="Pfam" id="PF02866"/>
    </source>
</evidence>
<sequence>RLRYLLGDYFNVDPKNVHAYVIGEHGDSEMVPWSQAFVGTKSIMSIVETNPDRFKLTDLDEIAKDVTGAAQKIIEAKKPPITE</sequence>
<dbReference type="EMBL" id="AJWY01012625">
    <property type="protein sequence ID" value="EKC49420.1"/>
    <property type="molecule type" value="Genomic_DNA"/>
</dbReference>
<dbReference type="SUPFAM" id="SSF56327">
    <property type="entry name" value="LDH C-terminal domain-like"/>
    <property type="match status" value="1"/>
</dbReference>
<comment type="caution">
    <text evidence="3">The sequence shown here is derived from an EMBL/GenBank/DDBJ whole genome shotgun (WGS) entry which is preliminary data.</text>
</comment>